<name>A0AAV2ZUK0_PYXAD</name>
<keyword evidence="1" id="KW-0472">Membrane</keyword>
<comment type="caution">
    <text evidence="2">The sequence shown here is derived from an EMBL/GenBank/DDBJ whole genome shotgun (WGS) entry which is preliminary data.</text>
</comment>
<keyword evidence="1" id="KW-1133">Transmembrane helix</keyword>
<gene>
    <name evidence="2" type="ORF">GDO54_013189</name>
</gene>
<dbReference type="Proteomes" id="UP001181693">
    <property type="component" value="Unassembled WGS sequence"/>
</dbReference>
<dbReference type="EMBL" id="DYDO01000006">
    <property type="protein sequence ID" value="DBA22126.1"/>
    <property type="molecule type" value="Genomic_DNA"/>
</dbReference>
<keyword evidence="3" id="KW-1185">Reference proteome</keyword>
<sequence>MSESPDFSFYTPCEMKPVVSVFMILSFIYLFQNIPTQAKMYITTQLGIIGKRTENGYLWILNYFLYILVLCEPFAVNEVA</sequence>
<accession>A0AAV2ZUK0</accession>
<feature type="transmembrane region" description="Helical" evidence="1">
    <location>
        <begin position="56"/>
        <end position="76"/>
    </location>
</feature>
<keyword evidence="1" id="KW-0812">Transmembrane</keyword>
<evidence type="ECO:0000256" key="1">
    <source>
        <dbReference type="SAM" id="Phobius"/>
    </source>
</evidence>
<dbReference type="AlphaFoldDB" id="A0AAV2ZUK0"/>
<organism evidence="2 3">
    <name type="scientific">Pyxicephalus adspersus</name>
    <name type="common">African bullfrog</name>
    <dbReference type="NCBI Taxonomy" id="30357"/>
    <lineage>
        <taxon>Eukaryota</taxon>
        <taxon>Metazoa</taxon>
        <taxon>Chordata</taxon>
        <taxon>Craniata</taxon>
        <taxon>Vertebrata</taxon>
        <taxon>Euteleostomi</taxon>
        <taxon>Amphibia</taxon>
        <taxon>Batrachia</taxon>
        <taxon>Anura</taxon>
        <taxon>Neobatrachia</taxon>
        <taxon>Ranoidea</taxon>
        <taxon>Pyxicephalidae</taxon>
        <taxon>Pyxicephalinae</taxon>
        <taxon>Pyxicephalus</taxon>
    </lineage>
</organism>
<feature type="transmembrane region" description="Helical" evidence="1">
    <location>
        <begin position="17"/>
        <end position="35"/>
    </location>
</feature>
<protein>
    <submittedName>
        <fullName evidence="2">Uncharacterized protein</fullName>
    </submittedName>
</protein>
<evidence type="ECO:0000313" key="3">
    <source>
        <dbReference type="Proteomes" id="UP001181693"/>
    </source>
</evidence>
<evidence type="ECO:0000313" key="2">
    <source>
        <dbReference type="EMBL" id="DBA22126.1"/>
    </source>
</evidence>
<reference evidence="2" key="1">
    <citation type="thesis" date="2020" institute="ProQuest LLC" country="789 East Eisenhower Parkway, Ann Arbor, MI, USA">
        <title>Comparative Genomics and Chromosome Evolution.</title>
        <authorList>
            <person name="Mudd A.B."/>
        </authorList>
    </citation>
    <scope>NUCLEOTIDE SEQUENCE</scope>
    <source>
        <strain evidence="2">1538</strain>
        <tissue evidence="2">Blood</tissue>
    </source>
</reference>
<proteinExistence type="predicted"/>